<dbReference type="Pfam" id="PF01266">
    <property type="entry name" value="DAO"/>
    <property type="match status" value="1"/>
</dbReference>
<dbReference type="InterPro" id="IPR006181">
    <property type="entry name" value="D-amino_acid_oxidase_CS"/>
</dbReference>
<evidence type="ECO:0000256" key="8">
    <source>
        <dbReference type="ARBA" id="ARBA00049547"/>
    </source>
</evidence>
<organism evidence="10 11">
    <name type="scientific">Bosea vestrisii</name>
    <dbReference type="NCBI Taxonomy" id="151416"/>
    <lineage>
        <taxon>Bacteria</taxon>
        <taxon>Pseudomonadati</taxon>
        <taxon>Pseudomonadota</taxon>
        <taxon>Alphaproteobacteria</taxon>
        <taxon>Hyphomicrobiales</taxon>
        <taxon>Boseaceae</taxon>
        <taxon>Bosea</taxon>
    </lineage>
</organism>
<comment type="similarity">
    <text evidence="2">Belongs to the DAMOX/DASOX family.</text>
</comment>
<keyword evidence="4" id="KW-0274">FAD</keyword>
<dbReference type="RefSeq" id="WP_377007303.1">
    <property type="nucleotide sequence ID" value="NZ_JBHSLV010000012.1"/>
</dbReference>
<name>A0ABW0H5S6_9HYPH</name>
<dbReference type="Proteomes" id="UP001596104">
    <property type="component" value="Unassembled WGS sequence"/>
</dbReference>
<gene>
    <name evidence="10" type="ORF">ACFPPC_07625</name>
</gene>
<dbReference type="SUPFAM" id="SSF54373">
    <property type="entry name" value="FAD-linked reductases, C-terminal domain"/>
    <property type="match status" value="1"/>
</dbReference>
<comment type="cofactor">
    <cofactor evidence="1">
        <name>FAD</name>
        <dbReference type="ChEBI" id="CHEBI:57692"/>
    </cofactor>
</comment>
<dbReference type="PANTHER" id="PTHR11530:SF11">
    <property type="entry name" value="D-ASPARTATE OXIDASE"/>
    <property type="match status" value="1"/>
</dbReference>
<dbReference type="PROSITE" id="PS00677">
    <property type="entry name" value="DAO"/>
    <property type="match status" value="1"/>
</dbReference>
<evidence type="ECO:0000256" key="2">
    <source>
        <dbReference type="ARBA" id="ARBA00006730"/>
    </source>
</evidence>
<evidence type="ECO:0000256" key="1">
    <source>
        <dbReference type="ARBA" id="ARBA00001974"/>
    </source>
</evidence>
<dbReference type="GO" id="GO:0016491">
    <property type="term" value="F:oxidoreductase activity"/>
    <property type="evidence" value="ECO:0007669"/>
    <property type="project" value="UniProtKB-KW"/>
</dbReference>
<dbReference type="Gene3D" id="3.40.50.720">
    <property type="entry name" value="NAD(P)-binding Rossmann-like Domain"/>
    <property type="match status" value="2"/>
</dbReference>
<dbReference type="PANTHER" id="PTHR11530">
    <property type="entry name" value="D-AMINO ACID OXIDASE"/>
    <property type="match status" value="1"/>
</dbReference>
<comment type="caution">
    <text evidence="10">The sequence shown here is derived from an EMBL/GenBank/DDBJ whole genome shotgun (WGS) entry which is preliminary data.</text>
</comment>
<evidence type="ECO:0000256" key="4">
    <source>
        <dbReference type="ARBA" id="ARBA00022827"/>
    </source>
</evidence>
<proteinExistence type="inferred from homology"/>
<keyword evidence="11" id="KW-1185">Reference proteome</keyword>
<dbReference type="SUPFAM" id="SSF51971">
    <property type="entry name" value="Nucleotide-binding domain"/>
    <property type="match status" value="1"/>
</dbReference>
<protein>
    <recommendedName>
        <fullName evidence="7">D-amino-acid oxidase</fullName>
        <ecNumber evidence="6">1.4.3.3</ecNumber>
    </recommendedName>
</protein>
<evidence type="ECO:0000313" key="11">
    <source>
        <dbReference type="Proteomes" id="UP001596104"/>
    </source>
</evidence>
<evidence type="ECO:0000256" key="3">
    <source>
        <dbReference type="ARBA" id="ARBA00022630"/>
    </source>
</evidence>
<comment type="catalytic activity">
    <reaction evidence="8">
        <text>a D-alpha-amino acid + O2 + H2O = a 2-oxocarboxylate + H2O2 + NH4(+)</text>
        <dbReference type="Rhea" id="RHEA:21816"/>
        <dbReference type="ChEBI" id="CHEBI:15377"/>
        <dbReference type="ChEBI" id="CHEBI:15379"/>
        <dbReference type="ChEBI" id="CHEBI:16240"/>
        <dbReference type="ChEBI" id="CHEBI:28938"/>
        <dbReference type="ChEBI" id="CHEBI:35179"/>
        <dbReference type="ChEBI" id="CHEBI:59871"/>
        <dbReference type="EC" id="1.4.3.3"/>
    </reaction>
    <physiologicalReaction direction="left-to-right" evidence="8">
        <dbReference type="Rhea" id="RHEA:21817"/>
    </physiologicalReaction>
</comment>
<keyword evidence="5 10" id="KW-0560">Oxidoreductase</keyword>
<evidence type="ECO:0000259" key="9">
    <source>
        <dbReference type="Pfam" id="PF01266"/>
    </source>
</evidence>
<dbReference type="EMBL" id="JBHSLV010000012">
    <property type="protein sequence ID" value="MFC5392508.1"/>
    <property type="molecule type" value="Genomic_DNA"/>
</dbReference>
<accession>A0ABW0H5S6</accession>
<dbReference type="Gene3D" id="3.30.9.10">
    <property type="entry name" value="D-Amino Acid Oxidase, subunit A, domain 2"/>
    <property type="match status" value="1"/>
</dbReference>
<dbReference type="InterPro" id="IPR006076">
    <property type="entry name" value="FAD-dep_OxRdtase"/>
</dbReference>
<dbReference type="EC" id="1.4.3.3" evidence="6"/>
<evidence type="ECO:0000313" key="10">
    <source>
        <dbReference type="EMBL" id="MFC5392508.1"/>
    </source>
</evidence>
<dbReference type="InterPro" id="IPR023209">
    <property type="entry name" value="DAO"/>
</dbReference>
<evidence type="ECO:0000256" key="7">
    <source>
        <dbReference type="ARBA" id="ARBA00039751"/>
    </source>
</evidence>
<reference evidence="11" key="1">
    <citation type="journal article" date="2019" name="Int. J. Syst. Evol. Microbiol.">
        <title>The Global Catalogue of Microorganisms (GCM) 10K type strain sequencing project: providing services to taxonomists for standard genome sequencing and annotation.</title>
        <authorList>
            <consortium name="The Broad Institute Genomics Platform"/>
            <consortium name="The Broad Institute Genome Sequencing Center for Infectious Disease"/>
            <person name="Wu L."/>
            <person name="Ma J."/>
        </authorList>
    </citation>
    <scope>NUCLEOTIDE SEQUENCE [LARGE SCALE GENOMIC DNA]</scope>
    <source>
        <strain evidence="11">CGMCC 1.16326</strain>
    </source>
</reference>
<evidence type="ECO:0000256" key="6">
    <source>
        <dbReference type="ARBA" id="ARBA00039101"/>
    </source>
</evidence>
<evidence type="ECO:0000256" key="5">
    <source>
        <dbReference type="ARBA" id="ARBA00023002"/>
    </source>
</evidence>
<keyword evidence="3" id="KW-0285">Flavoprotein</keyword>
<sequence>MRLELDHGADFPRDRKVLIHNYGHGGAGITLSWGCADRVRELSAAALRETLKKQPATAKAVVVGAGVVGLTTAAELKRWAPMISVVVQAENVSPAGVPLPQRTTSWIAGGQFEPSGIWRQYYPYRMNDLHDLIRRSHHRILQLKRQGRQRQYGIVDRKNYILATEDGRGFELGIPRDIVPTPRQGLLPFRPLANVLGKEYSTWLINPTILLPKLVADLRAANVRFEQRSVRSRAELIGIDADIIVNCTGLGAGEMLNDAEVKPIRGQLVVLNNPSQLKYMFSGGCGDEAAYMFARQNDIVIGGTYHDCDNVEALPEESYRAVLARMQRIFSGDISECVTGRPTLPPQRCNLTRKVPTAGYAGSS</sequence>
<feature type="domain" description="FAD dependent oxidoreductase" evidence="9">
    <location>
        <begin position="60"/>
        <end position="343"/>
    </location>
</feature>